<dbReference type="RefSeq" id="WP_055080792.1">
    <property type="nucleotide sequence ID" value="NZ_CATXDA010000107.1"/>
</dbReference>
<comment type="caution">
    <text evidence="1">The sequence shown here is derived from an EMBL/GenBank/DDBJ whole genome shotgun (WGS) entry which is preliminary data.</text>
</comment>
<name>A0A6L6LRZ9_9FIRM</name>
<organism evidence="1 2">
    <name type="scientific">Ruthenibacterium lactatiformans</name>
    <dbReference type="NCBI Taxonomy" id="1550024"/>
    <lineage>
        <taxon>Bacteria</taxon>
        <taxon>Bacillati</taxon>
        <taxon>Bacillota</taxon>
        <taxon>Clostridia</taxon>
        <taxon>Eubacteriales</taxon>
        <taxon>Oscillospiraceae</taxon>
        <taxon>Ruthenibacterium</taxon>
    </lineage>
</organism>
<gene>
    <name evidence="1" type="ORF">GMD59_09220</name>
</gene>
<evidence type="ECO:0000313" key="1">
    <source>
        <dbReference type="EMBL" id="MTS27467.1"/>
    </source>
</evidence>
<dbReference type="GeneID" id="99804698"/>
<dbReference type="InterPro" id="IPR017016">
    <property type="entry name" value="UCP033595"/>
</dbReference>
<dbReference type="Pfam" id="PF20124">
    <property type="entry name" value="DUF6514"/>
    <property type="match status" value="1"/>
</dbReference>
<proteinExistence type="predicted"/>
<accession>A0A6L6LRZ9</accession>
<evidence type="ECO:0000313" key="2">
    <source>
        <dbReference type="Proteomes" id="UP000472755"/>
    </source>
</evidence>
<reference evidence="1 2" key="1">
    <citation type="journal article" date="2019" name="Nat. Med.">
        <title>A library of human gut bacterial isolates paired with longitudinal multiomics data enables mechanistic microbiome research.</title>
        <authorList>
            <person name="Poyet M."/>
            <person name="Groussin M."/>
            <person name="Gibbons S.M."/>
            <person name="Avila-Pacheco J."/>
            <person name="Jiang X."/>
            <person name="Kearney S.M."/>
            <person name="Perrotta A.R."/>
            <person name="Berdy B."/>
            <person name="Zhao S."/>
            <person name="Lieberman T.D."/>
            <person name="Swanson P.K."/>
            <person name="Smith M."/>
            <person name="Roesemann S."/>
            <person name="Alexander J.E."/>
            <person name="Rich S.A."/>
            <person name="Livny J."/>
            <person name="Vlamakis H."/>
            <person name="Clish C."/>
            <person name="Bullock K."/>
            <person name="Deik A."/>
            <person name="Scott J."/>
            <person name="Pierce K.A."/>
            <person name="Xavier R.J."/>
            <person name="Alm E.J."/>
        </authorList>
    </citation>
    <scope>NUCLEOTIDE SEQUENCE [LARGE SCALE GENOMIC DNA]</scope>
    <source>
        <strain evidence="1 2">BIOML-A4</strain>
    </source>
</reference>
<protein>
    <submittedName>
        <fullName evidence="1">Uncharacterized protein</fullName>
    </submittedName>
</protein>
<dbReference type="AlphaFoldDB" id="A0A6L6LRZ9"/>
<dbReference type="EMBL" id="WMZU01000012">
    <property type="protein sequence ID" value="MTS27467.1"/>
    <property type="molecule type" value="Genomic_DNA"/>
</dbReference>
<sequence length="98" mass="11113">MEYYFVTAGAIRDEHGVVHRTYGIALWKDGGVRRKIEDISTNKHHVKLMAGCMNRRRVASVHFEGVVEDMLACGSPRVAKNKSFFSQAVRHIHIAAIY</sequence>
<dbReference type="Proteomes" id="UP000472755">
    <property type="component" value="Unassembled WGS sequence"/>
</dbReference>